<dbReference type="PANTHER" id="PTHR23117:SF13">
    <property type="entry name" value="GUANYLATE KINASE"/>
    <property type="match status" value="1"/>
</dbReference>
<dbReference type="InterPro" id="IPR027417">
    <property type="entry name" value="P-loop_NTPase"/>
</dbReference>
<keyword evidence="8 12" id="KW-0418">Kinase</keyword>
<evidence type="ECO:0000256" key="1">
    <source>
        <dbReference type="ARBA" id="ARBA00003531"/>
    </source>
</evidence>
<dbReference type="NCBIfam" id="TIGR03263">
    <property type="entry name" value="guanyl_kin"/>
    <property type="match status" value="1"/>
</dbReference>
<dbReference type="InterPro" id="IPR008145">
    <property type="entry name" value="GK/Ca_channel_bsu"/>
</dbReference>
<dbReference type="SMART" id="SM00072">
    <property type="entry name" value="GuKc"/>
    <property type="match status" value="1"/>
</dbReference>
<dbReference type="EC" id="2.7.4.8" evidence="4 12"/>
<dbReference type="PROSITE" id="PS50052">
    <property type="entry name" value="GUANYLATE_KINASE_2"/>
    <property type="match status" value="1"/>
</dbReference>
<evidence type="ECO:0000256" key="11">
    <source>
        <dbReference type="ARBA" id="ARBA00048594"/>
    </source>
</evidence>
<evidence type="ECO:0000256" key="3">
    <source>
        <dbReference type="ARBA" id="ARBA00005790"/>
    </source>
</evidence>
<organism evidence="14 15">
    <name type="scientific">Mycoplasmopsis gallinarum</name>
    <dbReference type="NCBI Taxonomy" id="29557"/>
    <lineage>
        <taxon>Bacteria</taxon>
        <taxon>Bacillati</taxon>
        <taxon>Mycoplasmatota</taxon>
        <taxon>Mycoplasmoidales</taxon>
        <taxon>Metamycoplasmataceae</taxon>
        <taxon>Mycoplasmopsis</taxon>
    </lineage>
</organism>
<dbReference type="InterPro" id="IPR008144">
    <property type="entry name" value="Guanylate_kin-like_dom"/>
</dbReference>
<feature type="domain" description="Guanylate kinase-like" evidence="13">
    <location>
        <begin position="8"/>
        <end position="192"/>
    </location>
</feature>
<comment type="subcellular location">
    <subcellularLocation>
        <location evidence="2 12">Cytoplasm</location>
    </subcellularLocation>
</comment>
<dbReference type="PROSITE" id="PS00856">
    <property type="entry name" value="GUANYLATE_KINASE_1"/>
    <property type="match status" value="1"/>
</dbReference>
<evidence type="ECO:0000256" key="6">
    <source>
        <dbReference type="ARBA" id="ARBA00022679"/>
    </source>
</evidence>
<keyword evidence="6 12" id="KW-0808">Transferase</keyword>
<dbReference type="InterPro" id="IPR017665">
    <property type="entry name" value="Guanylate_kinase"/>
</dbReference>
<dbReference type="GO" id="GO:0005829">
    <property type="term" value="C:cytosol"/>
    <property type="evidence" value="ECO:0007669"/>
    <property type="project" value="TreeGrafter"/>
</dbReference>
<evidence type="ECO:0000259" key="13">
    <source>
        <dbReference type="PROSITE" id="PS50052"/>
    </source>
</evidence>
<gene>
    <name evidence="12 14" type="primary">gmk</name>
    <name evidence="14" type="ORF">MGALLINA_02710</name>
</gene>
<name>A0A168RFV0_9BACT</name>
<dbReference type="STRING" id="29557.MGALLINA_02710"/>
<comment type="caution">
    <text evidence="14">The sequence shown here is derived from an EMBL/GenBank/DDBJ whole genome shotgun (WGS) entry which is preliminary data.</text>
</comment>
<dbReference type="PATRIC" id="fig|29557.3.peg.255"/>
<evidence type="ECO:0000256" key="5">
    <source>
        <dbReference type="ARBA" id="ARBA00016296"/>
    </source>
</evidence>
<dbReference type="GO" id="GO:0004385">
    <property type="term" value="F:GMP kinase activity"/>
    <property type="evidence" value="ECO:0007669"/>
    <property type="project" value="UniProtKB-UniRule"/>
</dbReference>
<keyword evidence="15" id="KW-1185">Reference proteome</keyword>
<dbReference type="PANTHER" id="PTHR23117">
    <property type="entry name" value="GUANYLATE KINASE-RELATED"/>
    <property type="match status" value="1"/>
</dbReference>
<keyword evidence="12" id="KW-0963">Cytoplasm</keyword>
<sequence>MKETNDKKLIIIFTGPSGVGKGTIEKILFNQKDLRLQLSCSATTRKPREGEIDGQHYFFITKAQFEESIKNHELLEYSFHFDNYYGTLFREIDRIHASNNIPFLEIETEGAKQILLNPINHEKYKILTFFVSPPTIEDLKNRIKNRNTEDEAAILKRLQKAEQEITDKNHFKYEIINDIPERAAEEIRNILKNEIK</sequence>
<feature type="binding site" evidence="12">
    <location>
        <begin position="15"/>
        <end position="22"/>
    </location>
    <ligand>
        <name>ATP</name>
        <dbReference type="ChEBI" id="CHEBI:30616"/>
    </ligand>
</feature>
<evidence type="ECO:0000256" key="4">
    <source>
        <dbReference type="ARBA" id="ARBA00012961"/>
    </source>
</evidence>
<protein>
    <recommendedName>
        <fullName evidence="5 12">Guanylate kinase</fullName>
        <ecNumber evidence="4 12">2.7.4.8</ecNumber>
    </recommendedName>
    <alternativeName>
        <fullName evidence="10 12">GMP kinase</fullName>
    </alternativeName>
</protein>
<evidence type="ECO:0000256" key="2">
    <source>
        <dbReference type="ARBA" id="ARBA00004496"/>
    </source>
</evidence>
<dbReference type="Pfam" id="PF00625">
    <property type="entry name" value="Guanylate_kin"/>
    <property type="match status" value="1"/>
</dbReference>
<dbReference type="AlphaFoldDB" id="A0A168RFV0"/>
<dbReference type="RefSeq" id="WP_063626068.1">
    <property type="nucleotide sequence ID" value="NZ_LVLH01000028.1"/>
</dbReference>
<dbReference type="FunFam" id="3.30.63.10:FF:000002">
    <property type="entry name" value="Guanylate kinase 1"/>
    <property type="match status" value="1"/>
</dbReference>
<accession>A0A168RFV0</accession>
<dbReference type="Gene3D" id="3.40.50.300">
    <property type="entry name" value="P-loop containing nucleotide triphosphate hydrolases"/>
    <property type="match status" value="1"/>
</dbReference>
<evidence type="ECO:0000256" key="10">
    <source>
        <dbReference type="ARBA" id="ARBA00030128"/>
    </source>
</evidence>
<evidence type="ECO:0000313" key="14">
    <source>
        <dbReference type="EMBL" id="OAB48941.1"/>
    </source>
</evidence>
<comment type="function">
    <text evidence="1 12">Essential for recycling GMP and indirectly, cGMP.</text>
</comment>
<dbReference type="EMBL" id="LVLH01000028">
    <property type="protein sequence ID" value="OAB48941.1"/>
    <property type="molecule type" value="Genomic_DNA"/>
</dbReference>
<keyword evidence="9 12" id="KW-0067">ATP-binding</keyword>
<dbReference type="CDD" id="cd00071">
    <property type="entry name" value="GMPK"/>
    <property type="match status" value="1"/>
</dbReference>
<dbReference type="InterPro" id="IPR020590">
    <property type="entry name" value="Guanylate_kinase_CS"/>
</dbReference>
<evidence type="ECO:0000256" key="9">
    <source>
        <dbReference type="ARBA" id="ARBA00022840"/>
    </source>
</evidence>
<dbReference type="GO" id="GO:0005524">
    <property type="term" value="F:ATP binding"/>
    <property type="evidence" value="ECO:0007669"/>
    <property type="project" value="UniProtKB-UniRule"/>
</dbReference>
<evidence type="ECO:0000256" key="12">
    <source>
        <dbReference type="HAMAP-Rule" id="MF_00328"/>
    </source>
</evidence>
<proteinExistence type="inferred from homology"/>
<keyword evidence="7 12" id="KW-0547">Nucleotide-binding</keyword>
<dbReference type="HAMAP" id="MF_00328">
    <property type="entry name" value="Guanylate_kinase"/>
    <property type="match status" value="1"/>
</dbReference>
<evidence type="ECO:0000313" key="15">
    <source>
        <dbReference type="Proteomes" id="UP000076983"/>
    </source>
</evidence>
<comment type="similarity">
    <text evidence="3 12">Belongs to the guanylate kinase family.</text>
</comment>
<comment type="catalytic activity">
    <reaction evidence="11 12">
        <text>GMP + ATP = GDP + ADP</text>
        <dbReference type="Rhea" id="RHEA:20780"/>
        <dbReference type="ChEBI" id="CHEBI:30616"/>
        <dbReference type="ChEBI" id="CHEBI:58115"/>
        <dbReference type="ChEBI" id="CHEBI:58189"/>
        <dbReference type="ChEBI" id="CHEBI:456216"/>
        <dbReference type="EC" id="2.7.4.8"/>
    </reaction>
</comment>
<dbReference type="SUPFAM" id="SSF52540">
    <property type="entry name" value="P-loop containing nucleoside triphosphate hydrolases"/>
    <property type="match status" value="1"/>
</dbReference>
<dbReference type="Proteomes" id="UP000076983">
    <property type="component" value="Unassembled WGS sequence"/>
</dbReference>
<evidence type="ECO:0000256" key="8">
    <source>
        <dbReference type="ARBA" id="ARBA00022777"/>
    </source>
</evidence>
<evidence type="ECO:0000256" key="7">
    <source>
        <dbReference type="ARBA" id="ARBA00022741"/>
    </source>
</evidence>
<reference evidence="14 15" key="1">
    <citation type="submission" date="2016-03" db="EMBL/GenBank/DDBJ databases">
        <title>Genome sequence of Mycoplasma gallinarum strain Mgn_IPT.</title>
        <authorList>
            <person name="Yacoub E."/>
            <person name="Sirand-Pugnet P."/>
            <person name="Barre A."/>
            <person name="Maurier F."/>
            <person name="Blanchard A."/>
            <person name="Ben Abdelmoumen B.M."/>
        </authorList>
    </citation>
    <scope>NUCLEOTIDE SEQUENCE [LARGE SCALE GENOMIC DNA]</scope>
    <source>
        <strain evidence="14 15">Mgn_IPT</strain>
    </source>
</reference>